<organism evidence="6 7">
    <name type="scientific">Lentithecium fluviatile CBS 122367</name>
    <dbReference type="NCBI Taxonomy" id="1168545"/>
    <lineage>
        <taxon>Eukaryota</taxon>
        <taxon>Fungi</taxon>
        <taxon>Dikarya</taxon>
        <taxon>Ascomycota</taxon>
        <taxon>Pezizomycotina</taxon>
        <taxon>Dothideomycetes</taxon>
        <taxon>Pleosporomycetidae</taxon>
        <taxon>Pleosporales</taxon>
        <taxon>Massarineae</taxon>
        <taxon>Lentitheciaceae</taxon>
        <taxon>Lentithecium</taxon>
    </lineage>
</organism>
<keyword evidence="7" id="KW-1185">Reference proteome</keyword>
<evidence type="ECO:0008006" key="8">
    <source>
        <dbReference type="Google" id="ProtNLM"/>
    </source>
</evidence>
<sequence>MAGKEEYYDYTPSKGTAVVSLAIFGALFAYHAFRLFKTRTWFCTPFAVGAIFELIGYGCRVYGSSNPDSKLAYILQALLILLASILFAASVYMFLSCIIQTTGQHLCPIVWLN</sequence>
<dbReference type="OrthoDB" id="3358017at2759"/>
<evidence type="ECO:0000313" key="6">
    <source>
        <dbReference type="EMBL" id="KAF2675700.1"/>
    </source>
</evidence>
<feature type="transmembrane region" description="Helical" evidence="5">
    <location>
        <begin position="71"/>
        <end position="95"/>
    </location>
</feature>
<keyword evidence="2 5" id="KW-0812">Transmembrane</keyword>
<evidence type="ECO:0000256" key="5">
    <source>
        <dbReference type="SAM" id="Phobius"/>
    </source>
</evidence>
<comment type="subcellular location">
    <subcellularLocation>
        <location evidence="1">Membrane</location>
        <topology evidence="1">Multi-pass membrane protein</topology>
    </subcellularLocation>
</comment>
<evidence type="ECO:0000256" key="3">
    <source>
        <dbReference type="ARBA" id="ARBA00022989"/>
    </source>
</evidence>
<keyword evidence="4 5" id="KW-0472">Membrane</keyword>
<evidence type="ECO:0000313" key="7">
    <source>
        <dbReference type="Proteomes" id="UP000799291"/>
    </source>
</evidence>
<dbReference type="PANTHER" id="PTHR31465">
    <property type="entry name" value="PROTEIN RTA1-RELATED"/>
    <property type="match status" value="1"/>
</dbReference>
<accession>A0A6G1ICE1</accession>
<gene>
    <name evidence="6" type="ORF">K458DRAFT_206193</name>
</gene>
<feature type="transmembrane region" description="Helical" evidence="5">
    <location>
        <begin position="40"/>
        <end position="59"/>
    </location>
</feature>
<dbReference type="Proteomes" id="UP000799291">
    <property type="component" value="Unassembled WGS sequence"/>
</dbReference>
<protein>
    <recommendedName>
        <fullName evidence="8">RTA1 domain protein</fullName>
    </recommendedName>
</protein>
<dbReference type="GO" id="GO:0016020">
    <property type="term" value="C:membrane"/>
    <property type="evidence" value="ECO:0007669"/>
    <property type="project" value="UniProtKB-SubCell"/>
</dbReference>
<evidence type="ECO:0000256" key="2">
    <source>
        <dbReference type="ARBA" id="ARBA00022692"/>
    </source>
</evidence>
<evidence type="ECO:0000256" key="4">
    <source>
        <dbReference type="ARBA" id="ARBA00023136"/>
    </source>
</evidence>
<dbReference type="Pfam" id="PF04479">
    <property type="entry name" value="RTA1"/>
    <property type="match status" value="1"/>
</dbReference>
<reference evidence="6" key="1">
    <citation type="journal article" date="2020" name="Stud. Mycol.">
        <title>101 Dothideomycetes genomes: a test case for predicting lifestyles and emergence of pathogens.</title>
        <authorList>
            <person name="Haridas S."/>
            <person name="Albert R."/>
            <person name="Binder M."/>
            <person name="Bloem J."/>
            <person name="Labutti K."/>
            <person name="Salamov A."/>
            <person name="Andreopoulos B."/>
            <person name="Baker S."/>
            <person name="Barry K."/>
            <person name="Bills G."/>
            <person name="Bluhm B."/>
            <person name="Cannon C."/>
            <person name="Castanera R."/>
            <person name="Culley D."/>
            <person name="Daum C."/>
            <person name="Ezra D."/>
            <person name="Gonzalez J."/>
            <person name="Henrissat B."/>
            <person name="Kuo A."/>
            <person name="Liang C."/>
            <person name="Lipzen A."/>
            <person name="Lutzoni F."/>
            <person name="Magnuson J."/>
            <person name="Mondo S."/>
            <person name="Nolan M."/>
            <person name="Ohm R."/>
            <person name="Pangilinan J."/>
            <person name="Park H.-J."/>
            <person name="Ramirez L."/>
            <person name="Alfaro M."/>
            <person name="Sun H."/>
            <person name="Tritt A."/>
            <person name="Yoshinaga Y."/>
            <person name="Zwiers L.-H."/>
            <person name="Turgeon B."/>
            <person name="Goodwin S."/>
            <person name="Spatafora J."/>
            <person name="Crous P."/>
            <person name="Grigoriev I."/>
        </authorList>
    </citation>
    <scope>NUCLEOTIDE SEQUENCE</scope>
    <source>
        <strain evidence="6">CBS 122367</strain>
    </source>
</reference>
<dbReference type="AlphaFoldDB" id="A0A6G1ICE1"/>
<dbReference type="InterPro" id="IPR007568">
    <property type="entry name" value="RTA1"/>
</dbReference>
<dbReference type="EMBL" id="MU005651">
    <property type="protein sequence ID" value="KAF2675700.1"/>
    <property type="molecule type" value="Genomic_DNA"/>
</dbReference>
<evidence type="ECO:0000256" key="1">
    <source>
        <dbReference type="ARBA" id="ARBA00004141"/>
    </source>
</evidence>
<proteinExistence type="predicted"/>
<feature type="transmembrane region" description="Helical" evidence="5">
    <location>
        <begin position="15"/>
        <end position="33"/>
    </location>
</feature>
<dbReference type="PANTHER" id="PTHR31465:SF33">
    <property type="entry name" value="DOMAIN PROTEIN, PUTATIVE (AFU_ORTHOLOGUE AFUA_5G01310)-RELATED"/>
    <property type="match status" value="1"/>
</dbReference>
<keyword evidence="3 5" id="KW-1133">Transmembrane helix</keyword>
<name>A0A6G1ICE1_9PLEO</name>